<evidence type="ECO:0000256" key="3">
    <source>
        <dbReference type="ARBA" id="ARBA00023015"/>
    </source>
</evidence>
<gene>
    <name evidence="9" type="ORF">PG993_004446</name>
</gene>
<reference evidence="9 10" key="1">
    <citation type="submission" date="2023-01" db="EMBL/GenBank/DDBJ databases">
        <title>Analysis of 21 Apiospora genomes using comparative genomics revels a genus with tremendous synthesis potential of carbohydrate active enzymes and secondary metabolites.</title>
        <authorList>
            <person name="Sorensen T."/>
        </authorList>
    </citation>
    <scope>NUCLEOTIDE SEQUENCE [LARGE SCALE GENOMIC DNA]</scope>
    <source>
        <strain evidence="9 10">CBS 33761</strain>
    </source>
</reference>
<organism evidence="9 10">
    <name type="scientific">Apiospora rasikravindrae</name>
    <dbReference type="NCBI Taxonomy" id="990691"/>
    <lineage>
        <taxon>Eukaryota</taxon>
        <taxon>Fungi</taxon>
        <taxon>Dikarya</taxon>
        <taxon>Ascomycota</taxon>
        <taxon>Pezizomycotina</taxon>
        <taxon>Sordariomycetes</taxon>
        <taxon>Xylariomycetidae</taxon>
        <taxon>Amphisphaeriales</taxon>
        <taxon>Apiosporaceae</taxon>
        <taxon>Apiospora</taxon>
    </lineage>
</organism>
<sequence length="655" mass="74034">MNTRTGEAEAEYAPQPRKNPGFACVSCDSSGAECVVRSNCPPRGPKKGYLKSLQQKIEELQKCLSRQREEEAAASETRDKSVSRGTSDIDDNKEDEAQATEMTFHETDAQYAHVLAATSTSTAIDTDNLSSDVRPWSAFMTTSPSSLLLQQPWENIDHMYTVSSFPVLETQSTPLPEFEAESYLTLMMRNDLRLTPSRFIQTINTRERDQLYFDRLQQFAPIVQKYRYYKWSREPEKSKQRRCLQYAMWSLAASFSSQFHMLRSRLYREARQLLDAIEVAEEQSGEDVQSIPLEQIQAGLLLALYGLTSDVGNYQRAITLAGGAFRQVQMMRLHEIDKPNGHGALAQSSPGQQMQGDWIDVESMRRTFWLAYTIDHFTSVIDDLHPSFDEKKILTRLPAPDEFFTNGRPVTMCFLSDIMYHSMDSAAGQDCPISYESLSPFSETIVVATIWARTVEHQLRPPHLPLGRHHSLSQLQLQLHHLDRNRDATYEFCRRHQSLVTMLTQNIKALRTRVHEHHMDPLLHFAILAACVALLKLYETIEATPLGHEAQAIQLTESLLLEHKQKALDAMQELHVLVGALGQLNHFQTHPFTPIPLLLGARFCQKHIGLTETCTAITASITAALQELSTHNGLALRSLKMLISDGGGEFLIGTS</sequence>
<dbReference type="InterPro" id="IPR036864">
    <property type="entry name" value="Zn2-C6_fun-type_DNA-bd_sf"/>
</dbReference>
<dbReference type="PANTHER" id="PTHR47338:SF3">
    <property type="entry name" value="C6 FINGER DOMAIN TRANSCRIPTION FACTOR DBAA-RELATED"/>
    <property type="match status" value="1"/>
</dbReference>
<feature type="region of interest" description="Disordered" evidence="7">
    <location>
        <begin position="64"/>
        <end position="93"/>
    </location>
</feature>
<evidence type="ECO:0000256" key="1">
    <source>
        <dbReference type="ARBA" id="ARBA00004123"/>
    </source>
</evidence>
<dbReference type="PANTHER" id="PTHR47338">
    <property type="entry name" value="ZN(II)2CYS6 TRANSCRIPTION FACTOR (EUROFUNG)-RELATED"/>
    <property type="match status" value="1"/>
</dbReference>
<accession>A0ABR1TDC4</accession>
<comment type="caution">
    <text evidence="9">The sequence shown here is derived from an EMBL/GenBank/DDBJ whole genome shotgun (WGS) entry which is preliminary data.</text>
</comment>
<feature type="region of interest" description="Disordered" evidence="7">
    <location>
        <begin position="1"/>
        <end position="21"/>
    </location>
</feature>
<evidence type="ECO:0000256" key="4">
    <source>
        <dbReference type="ARBA" id="ARBA00023125"/>
    </source>
</evidence>
<comment type="subcellular location">
    <subcellularLocation>
        <location evidence="1">Nucleus</location>
    </subcellularLocation>
</comment>
<evidence type="ECO:0000256" key="2">
    <source>
        <dbReference type="ARBA" id="ARBA00022723"/>
    </source>
</evidence>
<proteinExistence type="predicted"/>
<feature type="compositionally biased region" description="Basic and acidic residues" evidence="7">
    <location>
        <begin position="64"/>
        <end position="82"/>
    </location>
</feature>
<evidence type="ECO:0000313" key="9">
    <source>
        <dbReference type="EMBL" id="KAK8044422.1"/>
    </source>
</evidence>
<keyword evidence="4" id="KW-0238">DNA-binding</keyword>
<evidence type="ECO:0000313" key="10">
    <source>
        <dbReference type="Proteomes" id="UP001444661"/>
    </source>
</evidence>
<dbReference type="InterPro" id="IPR050815">
    <property type="entry name" value="TF_fung"/>
</dbReference>
<name>A0ABR1TDC4_9PEZI</name>
<evidence type="ECO:0000259" key="8">
    <source>
        <dbReference type="Pfam" id="PF04082"/>
    </source>
</evidence>
<keyword evidence="5" id="KW-0804">Transcription</keyword>
<evidence type="ECO:0000256" key="6">
    <source>
        <dbReference type="ARBA" id="ARBA00023242"/>
    </source>
</evidence>
<dbReference type="Gene3D" id="4.10.240.10">
    <property type="entry name" value="Zn(2)-C6 fungal-type DNA-binding domain"/>
    <property type="match status" value="1"/>
</dbReference>
<dbReference type="EMBL" id="JAQQWK010000003">
    <property type="protein sequence ID" value="KAK8044422.1"/>
    <property type="molecule type" value="Genomic_DNA"/>
</dbReference>
<keyword evidence="10" id="KW-1185">Reference proteome</keyword>
<dbReference type="InterPro" id="IPR007219">
    <property type="entry name" value="XnlR_reg_dom"/>
</dbReference>
<evidence type="ECO:0000256" key="7">
    <source>
        <dbReference type="SAM" id="MobiDB-lite"/>
    </source>
</evidence>
<evidence type="ECO:0000256" key="5">
    <source>
        <dbReference type="ARBA" id="ARBA00023163"/>
    </source>
</evidence>
<keyword evidence="6" id="KW-0539">Nucleus</keyword>
<feature type="domain" description="Xylanolytic transcriptional activator regulatory" evidence="8">
    <location>
        <begin position="210"/>
        <end position="405"/>
    </location>
</feature>
<dbReference type="Proteomes" id="UP001444661">
    <property type="component" value="Unassembled WGS sequence"/>
</dbReference>
<keyword evidence="3" id="KW-0805">Transcription regulation</keyword>
<keyword evidence="2" id="KW-0479">Metal-binding</keyword>
<dbReference type="Pfam" id="PF04082">
    <property type="entry name" value="Fungal_trans"/>
    <property type="match status" value="1"/>
</dbReference>
<dbReference type="CDD" id="cd12148">
    <property type="entry name" value="fungal_TF_MHR"/>
    <property type="match status" value="1"/>
</dbReference>
<protein>
    <submittedName>
        <fullName evidence="9">Fungal-specific transcription factor domain-containing protein</fullName>
    </submittedName>
</protein>